<dbReference type="AlphaFoldDB" id="A0A8H4X796"/>
<gene>
    <name evidence="2" type="ORF">FSARC_8386</name>
</gene>
<evidence type="ECO:0000313" key="3">
    <source>
        <dbReference type="Proteomes" id="UP000622797"/>
    </source>
</evidence>
<name>A0A8H4X796_9HYPO</name>
<accession>A0A8H4X796</accession>
<evidence type="ECO:0000313" key="2">
    <source>
        <dbReference type="EMBL" id="KAF4963601.1"/>
    </source>
</evidence>
<dbReference type="PANTHER" id="PTHR35910:SF1">
    <property type="entry name" value="2EXR DOMAIN-CONTAINING PROTEIN"/>
    <property type="match status" value="1"/>
</dbReference>
<dbReference type="InterPro" id="IPR045518">
    <property type="entry name" value="2EXR"/>
</dbReference>
<sequence>MASRDVSPAVESHLRIINPVPRSTKTFPLFARFPAEIRGLIWEQALSHERILYVSLGTTAVKFEDTENQDYGIYLNERMAISKLFCVTSESRRVALTFYRVRLPCRYMFPQRPRQSGILYICPELDTIRLRSWEHLDKFAHDVWMADPRGVGLVNLCLSSTFWNENFEKPDVKGPHIRQSMSRLERVVIFEQFVGRGGRNPPTRSFEMNRAIPILVAVPSFDRLASDPRLRDEDLRQVYMGRIDPRKDFHRWFQFLAELQVQHDHKVDYRFALCHSIGGELERLVDQQGIHKWLVKKEAHWRERVQELKDKGSGNRIVGELNFSPQPAVGFWLFRMESLGPLPDINETNEREAFPMARVLDMSQHKPELCLSNIY</sequence>
<dbReference type="PANTHER" id="PTHR35910">
    <property type="entry name" value="2EXR DOMAIN-CONTAINING PROTEIN"/>
    <property type="match status" value="1"/>
</dbReference>
<evidence type="ECO:0000259" key="1">
    <source>
        <dbReference type="Pfam" id="PF20150"/>
    </source>
</evidence>
<dbReference type="Proteomes" id="UP000622797">
    <property type="component" value="Unassembled WGS sequence"/>
</dbReference>
<reference evidence="2" key="2">
    <citation type="submission" date="2020-05" db="EMBL/GenBank/DDBJ databases">
        <authorList>
            <person name="Kim H.-S."/>
            <person name="Proctor R.H."/>
            <person name="Brown D.W."/>
        </authorList>
    </citation>
    <scope>NUCLEOTIDE SEQUENCE</scope>
    <source>
        <strain evidence="2">NRRL 20472</strain>
    </source>
</reference>
<keyword evidence="3" id="KW-1185">Reference proteome</keyword>
<feature type="domain" description="2EXR" evidence="1">
    <location>
        <begin position="27"/>
        <end position="128"/>
    </location>
</feature>
<comment type="caution">
    <text evidence="2">The sequence shown here is derived from an EMBL/GenBank/DDBJ whole genome shotgun (WGS) entry which is preliminary data.</text>
</comment>
<organism evidence="2 3">
    <name type="scientific">Fusarium sarcochroum</name>
    <dbReference type="NCBI Taxonomy" id="1208366"/>
    <lineage>
        <taxon>Eukaryota</taxon>
        <taxon>Fungi</taxon>
        <taxon>Dikarya</taxon>
        <taxon>Ascomycota</taxon>
        <taxon>Pezizomycotina</taxon>
        <taxon>Sordariomycetes</taxon>
        <taxon>Hypocreomycetidae</taxon>
        <taxon>Hypocreales</taxon>
        <taxon>Nectriaceae</taxon>
        <taxon>Fusarium</taxon>
        <taxon>Fusarium lateritium species complex</taxon>
    </lineage>
</organism>
<protein>
    <recommendedName>
        <fullName evidence="1">2EXR domain-containing protein</fullName>
    </recommendedName>
</protein>
<proteinExistence type="predicted"/>
<dbReference type="EMBL" id="JABEXW010000462">
    <property type="protein sequence ID" value="KAF4963601.1"/>
    <property type="molecule type" value="Genomic_DNA"/>
</dbReference>
<reference evidence="2" key="1">
    <citation type="journal article" date="2020" name="BMC Genomics">
        <title>Correction to: Identification and distribution of gene clusters required for synthesis of sphingolipid metabolism inhibitors in diverse species of the filamentous fungus Fusarium.</title>
        <authorList>
            <person name="Kim H.S."/>
            <person name="Lohmar J.M."/>
            <person name="Busman M."/>
            <person name="Brown D.W."/>
            <person name="Naumann T.A."/>
            <person name="Divon H.H."/>
            <person name="Lysoe E."/>
            <person name="Uhlig S."/>
            <person name="Proctor R.H."/>
        </authorList>
    </citation>
    <scope>NUCLEOTIDE SEQUENCE</scope>
    <source>
        <strain evidence="2">NRRL 20472</strain>
    </source>
</reference>
<dbReference type="Pfam" id="PF20150">
    <property type="entry name" value="2EXR"/>
    <property type="match status" value="1"/>
</dbReference>
<dbReference type="OrthoDB" id="3469466at2759"/>